<evidence type="ECO:0000313" key="1">
    <source>
        <dbReference type="EMBL" id="KIK75887.1"/>
    </source>
</evidence>
<organism evidence="1 2">
    <name type="scientific">Paxillus rubicundulus Ve08.2h10</name>
    <dbReference type="NCBI Taxonomy" id="930991"/>
    <lineage>
        <taxon>Eukaryota</taxon>
        <taxon>Fungi</taxon>
        <taxon>Dikarya</taxon>
        <taxon>Basidiomycota</taxon>
        <taxon>Agaricomycotina</taxon>
        <taxon>Agaricomycetes</taxon>
        <taxon>Agaricomycetidae</taxon>
        <taxon>Boletales</taxon>
        <taxon>Paxilineae</taxon>
        <taxon>Paxillaceae</taxon>
        <taxon>Paxillus</taxon>
    </lineage>
</organism>
<name>A0A0D0BXE3_9AGAM</name>
<dbReference type="HOGENOM" id="CLU_2850362_0_0_1"/>
<evidence type="ECO:0000313" key="2">
    <source>
        <dbReference type="Proteomes" id="UP000054538"/>
    </source>
</evidence>
<reference evidence="1 2" key="1">
    <citation type="submission" date="2014-04" db="EMBL/GenBank/DDBJ databases">
        <authorList>
            <consortium name="DOE Joint Genome Institute"/>
            <person name="Kuo A."/>
            <person name="Kohler A."/>
            <person name="Jargeat P."/>
            <person name="Nagy L.G."/>
            <person name="Floudas D."/>
            <person name="Copeland A."/>
            <person name="Barry K.W."/>
            <person name="Cichocki N."/>
            <person name="Veneault-Fourrey C."/>
            <person name="LaButti K."/>
            <person name="Lindquist E.A."/>
            <person name="Lipzen A."/>
            <person name="Lundell T."/>
            <person name="Morin E."/>
            <person name="Murat C."/>
            <person name="Sun H."/>
            <person name="Tunlid A."/>
            <person name="Henrissat B."/>
            <person name="Grigoriev I.V."/>
            <person name="Hibbett D.S."/>
            <person name="Martin F."/>
            <person name="Nordberg H.P."/>
            <person name="Cantor M.N."/>
            <person name="Hua S.X."/>
        </authorList>
    </citation>
    <scope>NUCLEOTIDE SEQUENCE [LARGE SCALE GENOMIC DNA]</scope>
    <source>
        <strain evidence="1 2">Ve08.2h10</strain>
    </source>
</reference>
<dbReference type="Proteomes" id="UP000054538">
    <property type="component" value="Unassembled WGS sequence"/>
</dbReference>
<dbReference type="EMBL" id="KN827792">
    <property type="protein sequence ID" value="KIK75887.1"/>
    <property type="molecule type" value="Genomic_DNA"/>
</dbReference>
<protein>
    <submittedName>
        <fullName evidence="1">Uncharacterized protein</fullName>
    </submittedName>
</protein>
<keyword evidence="2" id="KW-1185">Reference proteome</keyword>
<gene>
    <name evidence="1" type="ORF">PAXRUDRAFT_18597</name>
</gene>
<sequence length="65" mass="7198">MTNHLAPKALLLATNPSDPGLPMQSVCSPSVDSEDFIQGYLVPVHKAAPRLMHDNEHIRYLMDDV</sequence>
<reference evidence="2" key="2">
    <citation type="submission" date="2015-01" db="EMBL/GenBank/DDBJ databases">
        <title>Evolutionary Origins and Diversification of the Mycorrhizal Mutualists.</title>
        <authorList>
            <consortium name="DOE Joint Genome Institute"/>
            <consortium name="Mycorrhizal Genomics Consortium"/>
            <person name="Kohler A."/>
            <person name="Kuo A."/>
            <person name="Nagy L.G."/>
            <person name="Floudas D."/>
            <person name="Copeland A."/>
            <person name="Barry K.W."/>
            <person name="Cichocki N."/>
            <person name="Veneault-Fourrey C."/>
            <person name="LaButti K."/>
            <person name="Lindquist E.A."/>
            <person name="Lipzen A."/>
            <person name="Lundell T."/>
            <person name="Morin E."/>
            <person name="Murat C."/>
            <person name="Riley R."/>
            <person name="Ohm R."/>
            <person name="Sun H."/>
            <person name="Tunlid A."/>
            <person name="Henrissat B."/>
            <person name="Grigoriev I.V."/>
            <person name="Hibbett D.S."/>
            <person name="Martin F."/>
        </authorList>
    </citation>
    <scope>NUCLEOTIDE SEQUENCE [LARGE SCALE GENOMIC DNA]</scope>
    <source>
        <strain evidence="2">Ve08.2h10</strain>
    </source>
</reference>
<dbReference type="InParanoid" id="A0A0D0BXE3"/>
<accession>A0A0D0BXE3</accession>
<proteinExistence type="predicted"/>
<dbReference type="AlphaFoldDB" id="A0A0D0BXE3"/>